<gene>
    <name evidence="1" type="ORF">AADEFJLK_01210</name>
</gene>
<sequence>MKVIVNVLCFFIVGCSYKAPDSINTALAAARFEPLHSNLSIGKLAEEKTASAAKKLASVYFQKADEEIKPSNPGHTNHLQEEAYVGKVKAVIHNFCSPMLDDCESFVVLKYLDQILQVYITFPSFQQFSKNEIAKIGDFIAIDSNTGGSCFDCDGIDVFKLENEKILSLGYFSAIEDEYLIGTYTDLAGNKLTSSAETPAWGLYYTEYKGQITLDADKTCNRSKGSVNYSEKKNVLLSVINSKKDKKSKKIKEDDSGEVESLILSVLSFAKWCGWDKELVDVAAKIKEAAVITDYNKIQLLNKELNNVKKWDDSHALRIIKAGGLYD</sequence>
<name>A0A2S5CP99_9GAMM</name>
<dbReference type="AlphaFoldDB" id="A0A2S5CP99"/>
<comment type="caution">
    <text evidence="1">The sequence shown here is derived from an EMBL/GenBank/DDBJ whole genome shotgun (WGS) entry which is preliminary data.</text>
</comment>
<proteinExistence type="predicted"/>
<dbReference type="RefSeq" id="WP_103973666.1">
    <property type="nucleotide sequence ID" value="NZ_PGFZ01000002.1"/>
</dbReference>
<dbReference type="EMBL" id="PGFZ01000002">
    <property type="protein sequence ID" value="POZ52606.1"/>
    <property type="molecule type" value="Genomic_DNA"/>
</dbReference>
<evidence type="ECO:0000313" key="1">
    <source>
        <dbReference type="EMBL" id="POZ52606.1"/>
    </source>
</evidence>
<evidence type="ECO:0000313" key="2">
    <source>
        <dbReference type="Proteomes" id="UP000237423"/>
    </source>
</evidence>
<reference evidence="1 2" key="1">
    <citation type="submission" date="2017-11" db="EMBL/GenBank/DDBJ databases">
        <title>Draft Genome Sequence of Methylobacter psychrotolerans Sph1T, an Obligate Methanotroph from Low-Temperature Environments.</title>
        <authorList>
            <person name="Oshkin I.Y."/>
            <person name="Miroshnikov K."/>
            <person name="Belova S.E."/>
            <person name="Korzhenkov A."/>
            <person name="Toshchakov S.V."/>
            <person name="Dedysh S.N."/>
        </authorList>
    </citation>
    <scope>NUCLEOTIDE SEQUENCE [LARGE SCALE GENOMIC DNA]</scope>
    <source>
        <strain evidence="1 2">Sph1</strain>
    </source>
</reference>
<protein>
    <recommendedName>
        <fullName evidence="3">Lipoprotein</fullName>
    </recommendedName>
</protein>
<accession>A0A2S5CP99</accession>
<organism evidence="1 2">
    <name type="scientific">Methylovulum psychrotolerans</name>
    <dbReference type="NCBI Taxonomy" id="1704499"/>
    <lineage>
        <taxon>Bacteria</taxon>
        <taxon>Pseudomonadati</taxon>
        <taxon>Pseudomonadota</taxon>
        <taxon>Gammaproteobacteria</taxon>
        <taxon>Methylococcales</taxon>
        <taxon>Methylococcaceae</taxon>
        <taxon>Methylovulum</taxon>
    </lineage>
</organism>
<evidence type="ECO:0008006" key="3">
    <source>
        <dbReference type="Google" id="ProtNLM"/>
    </source>
</evidence>
<dbReference type="PROSITE" id="PS51257">
    <property type="entry name" value="PROKAR_LIPOPROTEIN"/>
    <property type="match status" value="1"/>
</dbReference>
<dbReference type="Proteomes" id="UP000237423">
    <property type="component" value="Unassembled WGS sequence"/>
</dbReference>